<gene>
    <name evidence="8" type="primary">ftsB</name>
    <name evidence="8" type="ORF">DLNHIDIE_00998</name>
</gene>
<dbReference type="AlphaFoldDB" id="A0A543Q472"/>
<feature type="coiled-coil region" evidence="7">
    <location>
        <begin position="53"/>
        <end position="80"/>
    </location>
</feature>
<dbReference type="Proteomes" id="UP000315403">
    <property type="component" value="Unassembled WGS sequence"/>
</dbReference>
<keyword evidence="4" id="KW-1133">Transmembrane helix</keyword>
<keyword evidence="1" id="KW-1003">Cell membrane</keyword>
<dbReference type="GO" id="GO:0030428">
    <property type="term" value="C:cell septum"/>
    <property type="evidence" value="ECO:0007669"/>
    <property type="project" value="TreeGrafter"/>
</dbReference>
<evidence type="ECO:0000313" key="8">
    <source>
        <dbReference type="EMBL" id="TQN51131.1"/>
    </source>
</evidence>
<dbReference type="GO" id="GO:0043093">
    <property type="term" value="P:FtsZ-dependent cytokinesis"/>
    <property type="evidence" value="ECO:0007669"/>
    <property type="project" value="TreeGrafter"/>
</dbReference>
<evidence type="ECO:0000256" key="4">
    <source>
        <dbReference type="ARBA" id="ARBA00022989"/>
    </source>
</evidence>
<dbReference type="InterPro" id="IPR023081">
    <property type="entry name" value="Cell_div_FtsB"/>
</dbReference>
<organism evidence="8 9">
    <name type="scientific">Acidithiobacillus thiooxidans ATCC 19377</name>
    <dbReference type="NCBI Taxonomy" id="637390"/>
    <lineage>
        <taxon>Bacteria</taxon>
        <taxon>Pseudomonadati</taxon>
        <taxon>Pseudomonadota</taxon>
        <taxon>Acidithiobacillia</taxon>
        <taxon>Acidithiobacillales</taxon>
        <taxon>Acidithiobacillaceae</taxon>
        <taxon>Acidithiobacillus</taxon>
    </lineage>
</organism>
<evidence type="ECO:0000256" key="5">
    <source>
        <dbReference type="ARBA" id="ARBA00023136"/>
    </source>
</evidence>
<dbReference type="PANTHER" id="PTHR37485">
    <property type="entry name" value="CELL DIVISION PROTEIN FTSB"/>
    <property type="match status" value="1"/>
</dbReference>
<name>A0A543Q472_ACITH</name>
<dbReference type="RefSeq" id="WP_142087061.1">
    <property type="nucleotide sequence ID" value="NZ_SZUV01000001.1"/>
</dbReference>
<evidence type="ECO:0000313" key="9">
    <source>
        <dbReference type="Proteomes" id="UP000315403"/>
    </source>
</evidence>
<comment type="caution">
    <text evidence="8">The sequence shown here is derived from an EMBL/GenBank/DDBJ whole genome shotgun (WGS) entry which is preliminary data.</text>
</comment>
<dbReference type="HAMAP" id="MF_00599">
    <property type="entry name" value="FtsB"/>
    <property type="match status" value="1"/>
</dbReference>
<evidence type="ECO:0000256" key="7">
    <source>
        <dbReference type="SAM" id="Coils"/>
    </source>
</evidence>
<reference evidence="8 9" key="1">
    <citation type="submission" date="2019-03" db="EMBL/GenBank/DDBJ databases">
        <title>New insights into Acidothiobacillus thiooxidans sulfur metabolism through coupled gene expression, solution geochemistry, microscopy and spectroscopy analyses.</title>
        <authorList>
            <person name="Camacho D."/>
            <person name="Frazao R."/>
            <person name="Fouillen A."/>
            <person name="Nanci A."/>
            <person name="Lang B.F."/>
            <person name="Apte S.C."/>
            <person name="Baron C."/>
            <person name="Warren L.A."/>
        </authorList>
    </citation>
    <scope>NUCLEOTIDE SEQUENCE [LARGE SCALE GENOMIC DNA]</scope>
    <source>
        <strain evidence="8 9">ATCC 19377</strain>
    </source>
</reference>
<dbReference type="EMBL" id="SZUV01000001">
    <property type="protein sequence ID" value="TQN51131.1"/>
    <property type="molecule type" value="Genomic_DNA"/>
</dbReference>
<evidence type="ECO:0000256" key="1">
    <source>
        <dbReference type="ARBA" id="ARBA00022475"/>
    </source>
</evidence>
<dbReference type="PANTHER" id="PTHR37485:SF1">
    <property type="entry name" value="CELL DIVISION PROTEIN FTSB"/>
    <property type="match status" value="1"/>
</dbReference>
<proteinExistence type="inferred from homology"/>
<evidence type="ECO:0000256" key="3">
    <source>
        <dbReference type="ARBA" id="ARBA00022692"/>
    </source>
</evidence>
<evidence type="ECO:0000256" key="2">
    <source>
        <dbReference type="ARBA" id="ARBA00022618"/>
    </source>
</evidence>
<keyword evidence="3" id="KW-0812">Transmembrane</keyword>
<keyword evidence="5" id="KW-0472">Membrane</keyword>
<evidence type="ECO:0000256" key="6">
    <source>
        <dbReference type="ARBA" id="ARBA00023306"/>
    </source>
</evidence>
<keyword evidence="2 8" id="KW-0132">Cell division</keyword>
<keyword evidence="7" id="KW-0175">Coiled coil</keyword>
<dbReference type="Pfam" id="PF04977">
    <property type="entry name" value="DivIC"/>
    <property type="match status" value="1"/>
</dbReference>
<protein>
    <submittedName>
        <fullName evidence="8">Cell division protein FtsB</fullName>
    </submittedName>
</protein>
<keyword evidence="6" id="KW-0131">Cell cycle</keyword>
<accession>A0A543Q472</accession>
<dbReference type="InterPro" id="IPR007060">
    <property type="entry name" value="FtsL/DivIC"/>
</dbReference>
<sequence length="111" mass="12653">MFDWAQFKAKVNTAKSEMRLVDFMLLAALCALQYPLWFGTGSWLNVGELHHKLESKEVVLKKLEARNDHLEAKVVSLQSGDRAVEELARRHLGMVSKGEIFVWVIPVTEKS</sequence>